<reference evidence="1 2" key="1">
    <citation type="submission" date="2018-09" db="EMBL/GenBank/DDBJ databases">
        <title>Characterization of the phylogenetic diversity of five novel species belonging to the genus Bifidobacterium.</title>
        <authorList>
            <person name="Lugli G.A."/>
            <person name="Duranti S."/>
            <person name="Milani C."/>
        </authorList>
    </citation>
    <scope>NUCLEOTIDE SEQUENCE [LARGE SCALE GENOMIC DNA]</scope>
    <source>
        <strain evidence="1 2">2033B</strain>
    </source>
</reference>
<name>A0A430FUX1_9BIFI</name>
<evidence type="ECO:0008006" key="3">
    <source>
        <dbReference type="Google" id="ProtNLM"/>
    </source>
</evidence>
<dbReference type="Gene3D" id="3.40.50.300">
    <property type="entry name" value="P-loop containing nucleotide triphosphate hydrolases"/>
    <property type="match status" value="1"/>
</dbReference>
<dbReference type="SUPFAM" id="SSF53795">
    <property type="entry name" value="PEP carboxykinase-like"/>
    <property type="match status" value="1"/>
</dbReference>
<sequence>MTPFVMSLAGLTVRVAPLHDEVAAMCAPYRIDMDGAVPAIAPHVDVRVTQAMVDAERAMGDPGDWSDAYLETLAVFRAIGERIPALDRAILHGACIEADGAAYVFTAPSGTGKSTHIRLWRRHLGDRVHVVNGDKPIVHVPADGVPVAHATPWAGKERWQTPLAHAPLAGIAVVTRGTVNACVRMDASEALEVLLAQLYMPSDPLQALATLALADRLLATVPMYRLTCDISEDAVRASYTAMTGRPWPSPASDASAGAVR</sequence>
<gene>
    <name evidence="1" type="ORF">D2E24_0863</name>
</gene>
<dbReference type="RefSeq" id="WP_125968119.1">
    <property type="nucleotide sequence ID" value="NZ_QXGK01000006.1"/>
</dbReference>
<accession>A0A430FUX1</accession>
<comment type="caution">
    <text evidence="1">The sequence shown here is derived from an EMBL/GenBank/DDBJ whole genome shotgun (WGS) entry which is preliminary data.</text>
</comment>
<keyword evidence="2" id="KW-1185">Reference proteome</keyword>
<dbReference type="AlphaFoldDB" id="A0A430FUX1"/>
<dbReference type="EMBL" id="QXGK01000006">
    <property type="protein sequence ID" value="RSX57270.1"/>
    <property type="molecule type" value="Genomic_DNA"/>
</dbReference>
<evidence type="ECO:0000313" key="1">
    <source>
        <dbReference type="EMBL" id="RSX57270.1"/>
    </source>
</evidence>
<proteinExistence type="predicted"/>
<dbReference type="OrthoDB" id="384098at2"/>
<protein>
    <recommendedName>
        <fullName evidence="3">SynChlorMet cassette protein ScmC</fullName>
    </recommendedName>
</protein>
<organism evidence="1 2">
    <name type="scientific">Bifidobacterium samirii</name>
    <dbReference type="NCBI Taxonomy" id="2306974"/>
    <lineage>
        <taxon>Bacteria</taxon>
        <taxon>Bacillati</taxon>
        <taxon>Actinomycetota</taxon>
        <taxon>Actinomycetes</taxon>
        <taxon>Bifidobacteriales</taxon>
        <taxon>Bifidobacteriaceae</taxon>
        <taxon>Bifidobacterium</taxon>
    </lineage>
</organism>
<dbReference type="InterPro" id="IPR027417">
    <property type="entry name" value="P-loop_NTPase"/>
</dbReference>
<evidence type="ECO:0000313" key="2">
    <source>
        <dbReference type="Proteomes" id="UP000287470"/>
    </source>
</evidence>
<dbReference type="Proteomes" id="UP000287470">
    <property type="component" value="Unassembled WGS sequence"/>
</dbReference>